<evidence type="ECO:0000256" key="7">
    <source>
        <dbReference type="ARBA" id="ARBA00035110"/>
    </source>
</evidence>
<keyword evidence="3" id="KW-1161">Viral attachment to host cell</keyword>
<accession>A0A8S5KZS7</accession>
<comment type="similarity">
    <text evidence="7">Belongs to the Leviviricetes maturation protein family.</text>
</comment>
<name>A0A8S5KZS7_9VIRU</name>
<dbReference type="EMBL" id="BK013598">
    <property type="protein sequence ID" value="DAD50687.1"/>
    <property type="molecule type" value="Genomic_RNA"/>
</dbReference>
<dbReference type="GeneID" id="80398466"/>
<dbReference type="Pfam" id="PF03863">
    <property type="entry name" value="Phage_mat-A"/>
    <property type="match status" value="1"/>
</dbReference>
<evidence type="ECO:0000256" key="6">
    <source>
        <dbReference type="ARBA" id="ARBA00023296"/>
    </source>
</evidence>
<evidence type="ECO:0000256" key="4">
    <source>
        <dbReference type="ARBA" id="ARBA00022844"/>
    </source>
</evidence>
<evidence type="ECO:0000256" key="3">
    <source>
        <dbReference type="ARBA" id="ARBA00022804"/>
    </source>
</evidence>
<dbReference type="KEGG" id="vg:80398466"/>
<dbReference type="GO" id="GO:0044423">
    <property type="term" value="C:virion component"/>
    <property type="evidence" value="ECO:0007669"/>
    <property type="project" value="UniProtKB-KW"/>
</dbReference>
<keyword evidence="5" id="KW-1175">Viral attachment to host cell pilus</keyword>
<evidence type="ECO:0000256" key="5">
    <source>
        <dbReference type="ARBA" id="ARBA00023104"/>
    </source>
</evidence>
<keyword evidence="6" id="KW-1160">Virus entry into host cell</keyword>
<dbReference type="Proteomes" id="UP000677299">
    <property type="component" value="Segment"/>
</dbReference>
<evidence type="ECO:0000313" key="8">
    <source>
        <dbReference type="EMBL" id="DAD50687.1"/>
    </source>
</evidence>
<keyword evidence="2" id="KW-0945">Host-virus interaction</keyword>
<keyword evidence="9" id="KW-1185">Reference proteome</keyword>
<sequence length="448" mass="49637">MTTPAVYRDLRTSAAFTAKWFYGGVHYPNGDLRVTLSTSRDYRQRPESVPGGKVDGLWPLKSWHNAWVWGNSTHKSFVSYNKASPYDRYVFTSAPFMGVDVLVGAAVQLAPFLDGGLFPVNLESTTRRDFLTELAGTKWELGTSLAEAKETAGFLRQLASETHRLARSMAQRIGTSAQKMSNILSDADFNVAFNQGLTSTEIDQGYNSVRNRKRRAAARQRLERKYGRQTVASLASAWLGAQFGLKPMLHDLADATVHLNNLVTAEKEGVKMRCSVTRGGQETVRHRINYDSGVLTGSGEITWVVDSACTIVGDYVLDDRMLRSNRQLALTSQLSMGYEIIPYSWLLDYVVDVGGWIKSLDAPLGLRCTGAAISRTQKLKPVLIKPENRYMGYDGIKAYKPEAFEIGRTTRSLVPMVYPGLPPLGDMLSVTQAVNAVSVLTQLVFGRR</sequence>
<dbReference type="GO" id="GO:0039666">
    <property type="term" value="P:virion attachment to host cell pilus"/>
    <property type="evidence" value="ECO:0007669"/>
    <property type="project" value="UniProtKB-KW"/>
</dbReference>
<evidence type="ECO:0000256" key="1">
    <source>
        <dbReference type="ARBA" id="ARBA00004328"/>
    </source>
</evidence>
<evidence type="ECO:0000256" key="2">
    <source>
        <dbReference type="ARBA" id="ARBA00022581"/>
    </source>
</evidence>
<comment type="subcellular location">
    <subcellularLocation>
        <location evidence="1">Virion</location>
    </subcellularLocation>
</comment>
<dbReference type="RefSeq" id="YP_010769445.1">
    <property type="nucleotide sequence ID" value="NC_073977.1"/>
</dbReference>
<dbReference type="InterPro" id="IPR005563">
    <property type="entry name" value="A_protein"/>
</dbReference>
<proteinExistence type="inferred from homology"/>
<keyword evidence="4" id="KW-0946">Virion</keyword>
<reference evidence="8" key="1">
    <citation type="submission" date="2020-09" db="EMBL/GenBank/DDBJ databases">
        <title>Leviviricetes taxonomy.</title>
        <authorList>
            <person name="Stockdale S.R."/>
            <person name="Callanan J."/>
            <person name="Adriaenssens E.M."/>
            <person name="Kuhn J.H."/>
            <person name="Rumnieks J."/>
            <person name="Shkoporov A."/>
            <person name="Draper L.A."/>
            <person name="Ross P."/>
            <person name="Hill C."/>
        </authorList>
    </citation>
    <scope>NUCLEOTIDE SEQUENCE</scope>
</reference>
<evidence type="ECO:0000313" key="9">
    <source>
        <dbReference type="Proteomes" id="UP000677299"/>
    </source>
</evidence>
<organism evidence="8 9">
    <name type="scientific">ssRNA phage SRR6960799_27</name>
    <dbReference type="NCBI Taxonomy" id="2786584"/>
    <lineage>
        <taxon>Viruses</taxon>
        <taxon>Riboviria</taxon>
        <taxon>Orthornavirae</taxon>
        <taxon>Lenarviricota</taxon>
        <taxon>Leviviricetes</taxon>
        <taxon>Norzivirales</taxon>
        <taxon>Fiersviridae</taxon>
        <taxon>Kemicevirus</taxon>
        <taxon>Kemicevirus caenihabitans</taxon>
    </lineage>
</organism>
<protein>
    <submittedName>
        <fullName evidence="8">Maturation protein</fullName>
    </submittedName>
</protein>
<gene>
    <name evidence="8" type="primary">SRR6960799_27_1</name>
</gene>